<dbReference type="Gene3D" id="3.40.50.2000">
    <property type="entry name" value="Glycogen Phosphorylase B"/>
    <property type="match status" value="2"/>
</dbReference>
<comment type="similarity">
    <text evidence="1">In the N-terminal section; belongs to the glycosyltransferase 20 family.</text>
</comment>
<sequence length="902" mass="100249">MHEPTLLVDRANMLSAEPYTHVGDDLSIDEVRAKIRALEADHRAKGIHVSGRVIHACHYLPITATLPSRAGIPSPPPTPPTKSADVPTSPTDAAPAAAAPPPASTSAETAALWSLAPRYGHAAMISGIRALSHTHEQVVIGWTGDIETTTPGEKVPSSTISAADRLALEEAMATYTPREADPDDDKKETYIPVWQDDKIAHGHYDGYCKATLWPLFHYLLWQDVATEYASADEFWPAYHATNRTFADKIAAVYQPGDLIWIHDYHLLLAPKMVRQLIPDAVIGLFVHTPFPSSEVFRCLPMLIARCLGRMDILDGMLGANLVCFQTYSYSRHFTSTCVRVCGYEVSPRGIDVDGHVTAITHCPVGIDAERVSRDILRPGILPKIEALRTLYKDKKIIVGRDKLDVVKGVLQKLRAFEKLLCDYPQWVGNVVLIQVTSPALSDSPKLERQVSELVAHINGEYGALDFIPVHHYHQTLKKDEFYALLSVADLGVITPLRDGMNTTSMEFVIAQEKMKKSPIVLSEFMGISKHMAQALQVNPWSLGEVAAAMHEGLVMDDAEKARRHDKLYKIVTTHTSHTWAALLVKKLLGQINMENTARQTPYLPREKLIERYNAATKRLLLFDYDGTLTPIVKTPAMAVPSEEALEAIAKLSADPKNIVYLISGRDQQFLEHHFGHFTALGLSAEHGGFIKEPGLERWTNFTQSLDMSWMAEVQEIFKYYTERTTGSHIEMKKSSITWHYRSADPEWGQFQCRQCQDLLENNLAHKRPIEVLVGKKNLEVRPLAINKGEIVKGIVYKHHDAQFVFCAGDDKTDEDMFRALGMFQGGVTKVTMQPPLSVTLIEKGEGPKPVDLALTSEDVFTTAVGHTGKRTLASWHVTTPAEIIENMLILVNGESAEAKSSL</sequence>
<name>A0A166FM41_9AGAM</name>
<dbReference type="InterPro" id="IPR036412">
    <property type="entry name" value="HAD-like_sf"/>
</dbReference>
<gene>
    <name evidence="4" type="ORF">FIBSPDRAFT_912117</name>
</gene>
<dbReference type="OrthoDB" id="755951at2759"/>
<organism evidence="4">
    <name type="scientific">Athelia psychrophila</name>
    <dbReference type="NCBI Taxonomy" id="1759441"/>
    <lineage>
        <taxon>Eukaryota</taxon>
        <taxon>Fungi</taxon>
        <taxon>Dikarya</taxon>
        <taxon>Basidiomycota</taxon>
        <taxon>Agaricomycotina</taxon>
        <taxon>Agaricomycetes</taxon>
        <taxon>Agaricomycetidae</taxon>
        <taxon>Atheliales</taxon>
        <taxon>Atheliaceae</taxon>
        <taxon>Athelia</taxon>
    </lineage>
</organism>
<dbReference type="AlphaFoldDB" id="A0A166FM41"/>
<evidence type="ECO:0000256" key="1">
    <source>
        <dbReference type="ARBA" id="ARBA00005409"/>
    </source>
</evidence>
<comment type="similarity">
    <text evidence="2">In the C-terminal section; belongs to the trehalose phosphatase family.</text>
</comment>
<reference evidence="4" key="1">
    <citation type="journal article" date="2016" name="Mol. Biol. Evol.">
        <title>Comparative Genomics of Early-Diverging Mushroom-Forming Fungi Provides Insights into the Origins of Lignocellulose Decay Capabilities.</title>
        <authorList>
            <person name="Nagy L.G."/>
            <person name="Riley R."/>
            <person name="Tritt A."/>
            <person name="Adam C."/>
            <person name="Daum C."/>
            <person name="Floudas D."/>
            <person name="Sun H."/>
            <person name="Yadav J.S."/>
            <person name="Pangilinan J."/>
            <person name="Larsson K.H."/>
            <person name="Matsuura K."/>
            <person name="Barry K."/>
            <person name="Labutti K."/>
            <person name="Kuo R."/>
            <person name="Ohm R.A."/>
            <person name="Bhattacharya S.S."/>
            <person name="Shirouzu T."/>
            <person name="Yoshinaga Y."/>
            <person name="Martin F.M."/>
            <person name="Grigoriev I.V."/>
            <person name="Hibbett D.S."/>
        </authorList>
    </citation>
    <scope>NUCLEOTIDE SEQUENCE [LARGE SCALE GENOMIC DNA]</scope>
    <source>
        <strain evidence="4">CBS 109695</strain>
    </source>
</reference>
<protein>
    <submittedName>
        <fullName evidence="4">Glycosyltransferase family 20 protein</fullName>
    </submittedName>
</protein>
<proteinExistence type="inferred from homology"/>
<dbReference type="Gene3D" id="3.30.70.1020">
    <property type="entry name" value="Trehalose-6-phosphate phosphatase related protein, domain 2"/>
    <property type="match status" value="1"/>
</dbReference>
<dbReference type="SUPFAM" id="SSF53756">
    <property type="entry name" value="UDP-Glycosyltransferase/glycogen phosphorylase"/>
    <property type="match status" value="1"/>
</dbReference>
<dbReference type="STRING" id="436010.A0A166FM41"/>
<dbReference type="InterPro" id="IPR001830">
    <property type="entry name" value="Glyco_trans_20"/>
</dbReference>
<dbReference type="FunFam" id="3.30.70.1020:FF:000002">
    <property type="entry name" value="Trehalose-6-phosphate synthase 2"/>
    <property type="match status" value="1"/>
</dbReference>
<dbReference type="InterPro" id="IPR023214">
    <property type="entry name" value="HAD_sf"/>
</dbReference>
<accession>A0A166FM41</accession>
<dbReference type="CDD" id="cd01627">
    <property type="entry name" value="HAD_TPP"/>
    <property type="match status" value="1"/>
</dbReference>
<evidence type="ECO:0000256" key="3">
    <source>
        <dbReference type="SAM" id="MobiDB-lite"/>
    </source>
</evidence>
<dbReference type="FunFam" id="3.40.50.2000:FF:000036">
    <property type="entry name" value="Alpha,alpha-trehalose-phosphate synthase subunit Tps2"/>
    <property type="match status" value="1"/>
</dbReference>
<dbReference type="PANTHER" id="PTHR10788:SF123">
    <property type="entry name" value="TREHALOSE-PHOSPHATASE"/>
    <property type="match status" value="1"/>
</dbReference>
<evidence type="ECO:0000256" key="2">
    <source>
        <dbReference type="ARBA" id="ARBA00006330"/>
    </source>
</evidence>
<dbReference type="GO" id="GO:0003825">
    <property type="term" value="F:alpha,alpha-trehalose-phosphate synthase (UDP-forming) activity"/>
    <property type="evidence" value="ECO:0007669"/>
    <property type="project" value="TreeGrafter"/>
</dbReference>
<feature type="region of interest" description="Disordered" evidence="3">
    <location>
        <begin position="67"/>
        <end position="105"/>
    </location>
</feature>
<dbReference type="InterPro" id="IPR006379">
    <property type="entry name" value="HAD-SF_hydro_IIB"/>
</dbReference>
<dbReference type="GO" id="GO:0004805">
    <property type="term" value="F:trehalose-phosphatase activity"/>
    <property type="evidence" value="ECO:0007669"/>
    <property type="project" value="TreeGrafter"/>
</dbReference>
<feature type="compositionally biased region" description="Low complexity" evidence="3">
    <location>
        <begin position="87"/>
        <end position="97"/>
    </location>
</feature>
<dbReference type="Pfam" id="PF02358">
    <property type="entry name" value="Trehalose_PPase"/>
    <property type="match status" value="1"/>
</dbReference>
<dbReference type="InterPro" id="IPR003337">
    <property type="entry name" value="Trehalose_PPase"/>
</dbReference>
<dbReference type="EMBL" id="KV417588">
    <property type="protein sequence ID" value="KZP16956.1"/>
    <property type="molecule type" value="Genomic_DNA"/>
</dbReference>
<dbReference type="GO" id="GO:0005829">
    <property type="term" value="C:cytosol"/>
    <property type="evidence" value="ECO:0007669"/>
    <property type="project" value="TreeGrafter"/>
</dbReference>
<dbReference type="SUPFAM" id="SSF56784">
    <property type="entry name" value="HAD-like"/>
    <property type="match status" value="1"/>
</dbReference>
<dbReference type="CDD" id="cd03788">
    <property type="entry name" value="GT20_TPS"/>
    <property type="match status" value="1"/>
</dbReference>
<dbReference type="NCBIfam" id="TIGR01484">
    <property type="entry name" value="HAD-SF-IIB"/>
    <property type="match status" value="1"/>
</dbReference>
<dbReference type="Pfam" id="PF00982">
    <property type="entry name" value="Glyco_transf_20"/>
    <property type="match status" value="1"/>
</dbReference>
<dbReference type="Gene3D" id="3.40.50.1000">
    <property type="entry name" value="HAD superfamily/HAD-like"/>
    <property type="match status" value="1"/>
</dbReference>
<dbReference type="PANTHER" id="PTHR10788">
    <property type="entry name" value="TREHALOSE-6-PHOSPHATE SYNTHASE"/>
    <property type="match status" value="1"/>
</dbReference>
<dbReference type="GO" id="GO:0005946">
    <property type="term" value="C:alpha,alpha-trehalose-phosphate synthase complex (UDP-forming)"/>
    <property type="evidence" value="ECO:0007669"/>
    <property type="project" value="TreeGrafter"/>
</dbReference>
<dbReference type="NCBIfam" id="TIGR00685">
    <property type="entry name" value="T6PP"/>
    <property type="match status" value="1"/>
</dbReference>
<dbReference type="GO" id="GO:0005992">
    <property type="term" value="P:trehalose biosynthetic process"/>
    <property type="evidence" value="ECO:0007669"/>
    <property type="project" value="InterPro"/>
</dbReference>
<evidence type="ECO:0000313" key="4">
    <source>
        <dbReference type="EMBL" id="KZP16956.1"/>
    </source>
</evidence>